<dbReference type="Pfam" id="PF01578">
    <property type="entry name" value="Cytochrom_C_asm"/>
    <property type="match status" value="1"/>
</dbReference>
<protein>
    <recommendedName>
        <fullName evidence="4 9">Heme exporter protein C</fullName>
    </recommendedName>
    <alternativeName>
        <fullName evidence="9">Cytochrome c-type biogenesis protein</fullName>
    </alternativeName>
</protein>
<evidence type="ECO:0000256" key="8">
    <source>
        <dbReference type="ARBA" id="ARBA00023136"/>
    </source>
</evidence>
<evidence type="ECO:0000256" key="1">
    <source>
        <dbReference type="ARBA" id="ARBA00002442"/>
    </source>
</evidence>
<comment type="subcellular location">
    <subcellularLocation>
        <location evidence="9">Cell inner membrane</location>
    </subcellularLocation>
    <subcellularLocation>
        <location evidence="2">Membrane</location>
        <topology evidence="2">Multi-pass membrane protein</topology>
    </subcellularLocation>
</comment>
<feature type="transmembrane region" description="Helical" evidence="9">
    <location>
        <begin position="67"/>
        <end position="88"/>
    </location>
</feature>
<dbReference type="Proteomes" id="UP000433309">
    <property type="component" value="Unassembled WGS sequence"/>
</dbReference>
<dbReference type="GO" id="GO:0005886">
    <property type="term" value="C:plasma membrane"/>
    <property type="evidence" value="ECO:0007669"/>
    <property type="project" value="UniProtKB-SubCell"/>
</dbReference>
<name>A0A6I2LCL4_9BURK</name>
<keyword evidence="9" id="KW-0997">Cell inner membrane</keyword>
<keyword evidence="5 9" id="KW-0812">Transmembrane</keyword>
<evidence type="ECO:0000256" key="7">
    <source>
        <dbReference type="ARBA" id="ARBA00022989"/>
    </source>
</evidence>
<evidence type="ECO:0000256" key="2">
    <source>
        <dbReference type="ARBA" id="ARBA00004141"/>
    </source>
</evidence>
<gene>
    <name evidence="9" type="primary">ccmC</name>
    <name evidence="11" type="ORF">GJ699_33550</name>
</gene>
<dbReference type="PANTHER" id="PTHR30071">
    <property type="entry name" value="HEME EXPORTER PROTEIN C"/>
    <property type="match status" value="1"/>
</dbReference>
<organism evidence="11 12">
    <name type="scientific">Duganella guangzhouensis</name>
    <dbReference type="NCBI Taxonomy" id="2666084"/>
    <lineage>
        <taxon>Bacteria</taxon>
        <taxon>Pseudomonadati</taxon>
        <taxon>Pseudomonadota</taxon>
        <taxon>Betaproteobacteria</taxon>
        <taxon>Burkholderiales</taxon>
        <taxon>Oxalobacteraceae</taxon>
        <taxon>Telluria group</taxon>
        <taxon>Duganella</taxon>
    </lineage>
</organism>
<keyword evidence="7 9" id="KW-1133">Transmembrane helix</keyword>
<dbReference type="InterPro" id="IPR045062">
    <property type="entry name" value="Cyt_c_biogenesis_CcsA/CcmC"/>
</dbReference>
<comment type="function">
    <text evidence="1 9">Required for the export of heme to the periplasm for the biogenesis of c-type cytochromes.</text>
</comment>
<dbReference type="GO" id="GO:0017004">
    <property type="term" value="P:cytochrome complex assembly"/>
    <property type="evidence" value="ECO:0007669"/>
    <property type="project" value="UniProtKB-KW"/>
</dbReference>
<comment type="similarity">
    <text evidence="3 9">Belongs to the CcmC/CycZ/HelC family.</text>
</comment>
<evidence type="ECO:0000313" key="11">
    <source>
        <dbReference type="EMBL" id="MRW94887.1"/>
    </source>
</evidence>
<feature type="domain" description="Cytochrome c assembly protein" evidence="10">
    <location>
        <begin position="24"/>
        <end position="188"/>
    </location>
</feature>
<evidence type="ECO:0000256" key="5">
    <source>
        <dbReference type="ARBA" id="ARBA00022692"/>
    </source>
</evidence>
<evidence type="ECO:0000256" key="9">
    <source>
        <dbReference type="RuleBase" id="RU364092"/>
    </source>
</evidence>
<reference evidence="11 12" key="1">
    <citation type="submission" date="2019-11" db="EMBL/GenBank/DDBJ databases">
        <title>Novel species isolated from a subtropical stream in China.</title>
        <authorList>
            <person name="Lu H."/>
        </authorList>
    </citation>
    <scope>NUCLEOTIDE SEQUENCE [LARGE SCALE GENOMIC DNA]</scope>
    <source>
        <strain evidence="11 12">FT80W</strain>
    </source>
</reference>
<evidence type="ECO:0000313" key="12">
    <source>
        <dbReference type="Proteomes" id="UP000433309"/>
    </source>
</evidence>
<dbReference type="AlphaFoldDB" id="A0A6I2LCL4"/>
<evidence type="ECO:0000259" key="10">
    <source>
        <dbReference type="Pfam" id="PF01578"/>
    </source>
</evidence>
<keyword evidence="12" id="KW-1185">Reference proteome</keyword>
<sequence length="251" mass="27501">MKIQVNSLLYRYASPQQFYPLASKLIPWFAALAVVLTVAGLYVGLVVAPTDWQQGDSYRIIYVHVPAAWMSMVIYLAMAFWAGLGLVLNARLSAMMASALAPTGALFTALALWTGALWGKPTWGAWWVWDARLTSELILLFLYIGFMTLQSAITDPRRADRAGAVLALVGVVNIPIIYFSVKWWNTLHQGASVSLTTAPSMVAVMLTGMLLVTLGAWAYSIAAALARLRCIILEREKRSPWLQALHAGGQA</sequence>
<keyword evidence="9" id="KW-0813">Transport</keyword>
<dbReference type="GO" id="GO:0020037">
    <property type="term" value="F:heme binding"/>
    <property type="evidence" value="ECO:0007669"/>
    <property type="project" value="InterPro"/>
</dbReference>
<dbReference type="RefSeq" id="WP_154383755.1">
    <property type="nucleotide sequence ID" value="NZ_WKJK01000044.1"/>
</dbReference>
<dbReference type="InterPro" id="IPR003557">
    <property type="entry name" value="Cyt_c_biogenesis_CcmC"/>
</dbReference>
<feature type="transmembrane region" description="Helical" evidence="9">
    <location>
        <begin position="201"/>
        <end position="228"/>
    </location>
</feature>
<dbReference type="PANTHER" id="PTHR30071:SF1">
    <property type="entry name" value="CYTOCHROME B_B6 PROTEIN-RELATED"/>
    <property type="match status" value="1"/>
</dbReference>
<feature type="transmembrane region" description="Helical" evidence="9">
    <location>
        <begin position="100"/>
        <end position="119"/>
    </location>
</feature>
<dbReference type="PRINTS" id="PR01386">
    <property type="entry name" value="CCMCBIOGNSIS"/>
</dbReference>
<keyword evidence="6 9" id="KW-0201">Cytochrome c-type biogenesis</keyword>
<accession>A0A6I2LCL4</accession>
<feature type="transmembrane region" description="Helical" evidence="9">
    <location>
        <begin position="25"/>
        <end position="47"/>
    </location>
</feature>
<evidence type="ECO:0000256" key="6">
    <source>
        <dbReference type="ARBA" id="ARBA00022748"/>
    </source>
</evidence>
<feature type="transmembrane region" description="Helical" evidence="9">
    <location>
        <begin position="131"/>
        <end position="149"/>
    </location>
</feature>
<evidence type="ECO:0000256" key="3">
    <source>
        <dbReference type="ARBA" id="ARBA00005840"/>
    </source>
</evidence>
<dbReference type="EMBL" id="WKJK01000044">
    <property type="protein sequence ID" value="MRW94887.1"/>
    <property type="molecule type" value="Genomic_DNA"/>
</dbReference>
<dbReference type="InterPro" id="IPR002541">
    <property type="entry name" value="Cyt_c_assembly"/>
</dbReference>
<keyword evidence="8 9" id="KW-0472">Membrane</keyword>
<keyword evidence="9" id="KW-1003">Cell membrane</keyword>
<dbReference type="GO" id="GO:0015232">
    <property type="term" value="F:heme transmembrane transporter activity"/>
    <property type="evidence" value="ECO:0007669"/>
    <property type="project" value="InterPro"/>
</dbReference>
<proteinExistence type="inferred from homology"/>
<dbReference type="NCBIfam" id="TIGR01191">
    <property type="entry name" value="ccmC"/>
    <property type="match status" value="1"/>
</dbReference>
<evidence type="ECO:0000256" key="4">
    <source>
        <dbReference type="ARBA" id="ARBA00016463"/>
    </source>
</evidence>
<feature type="transmembrane region" description="Helical" evidence="9">
    <location>
        <begin position="161"/>
        <end position="181"/>
    </location>
</feature>
<comment type="caution">
    <text evidence="11">The sequence shown here is derived from an EMBL/GenBank/DDBJ whole genome shotgun (WGS) entry which is preliminary data.</text>
</comment>